<keyword evidence="2" id="KW-0819">tRNA processing</keyword>
<reference evidence="7" key="1">
    <citation type="submission" date="2018-06" db="EMBL/GenBank/DDBJ databases">
        <authorList>
            <person name="Zhirakovskaya E."/>
        </authorList>
    </citation>
    <scope>NUCLEOTIDE SEQUENCE</scope>
</reference>
<dbReference type="FunFam" id="2.30.130.10:FF:000012">
    <property type="entry name" value="tRNA pseudouridine synthase B"/>
    <property type="match status" value="1"/>
</dbReference>
<dbReference type="Gene3D" id="3.30.2350.10">
    <property type="entry name" value="Pseudouridine synthase"/>
    <property type="match status" value="1"/>
</dbReference>
<dbReference type="Pfam" id="PF16198">
    <property type="entry name" value="TruB_C_2"/>
    <property type="match status" value="1"/>
</dbReference>
<evidence type="ECO:0000259" key="4">
    <source>
        <dbReference type="Pfam" id="PF01509"/>
    </source>
</evidence>
<dbReference type="PANTHER" id="PTHR13767">
    <property type="entry name" value="TRNA-PSEUDOURIDINE SYNTHASE"/>
    <property type="match status" value="1"/>
</dbReference>
<dbReference type="PANTHER" id="PTHR13767:SF2">
    <property type="entry name" value="PSEUDOURIDYLATE SYNTHASE TRUB1"/>
    <property type="match status" value="1"/>
</dbReference>
<feature type="domain" description="tRNA pseudouridylate synthase B C-terminal" evidence="6">
    <location>
        <begin position="182"/>
        <end position="243"/>
    </location>
</feature>
<dbReference type="InterPro" id="IPR015947">
    <property type="entry name" value="PUA-like_sf"/>
</dbReference>
<dbReference type="Gene3D" id="2.30.130.10">
    <property type="entry name" value="PUA domain"/>
    <property type="match status" value="1"/>
</dbReference>
<dbReference type="Pfam" id="PF09157">
    <property type="entry name" value="TruB-C_2"/>
    <property type="match status" value="1"/>
</dbReference>
<evidence type="ECO:0000259" key="6">
    <source>
        <dbReference type="Pfam" id="PF16198"/>
    </source>
</evidence>
<dbReference type="GO" id="GO:0006400">
    <property type="term" value="P:tRNA modification"/>
    <property type="evidence" value="ECO:0007669"/>
    <property type="project" value="TreeGrafter"/>
</dbReference>
<dbReference type="InterPro" id="IPR015240">
    <property type="entry name" value="tRNA_sdUridine_synth_fam1_C"/>
</dbReference>
<evidence type="ECO:0000259" key="5">
    <source>
        <dbReference type="Pfam" id="PF09157"/>
    </source>
</evidence>
<feature type="domain" description="tRNA pseudouridine synthase II TruB subfamily 1 C-terminal" evidence="5">
    <location>
        <begin position="247"/>
        <end position="303"/>
    </location>
</feature>
<dbReference type="InterPro" id="IPR014780">
    <property type="entry name" value="tRNA_psdUridine_synth_TruB"/>
</dbReference>
<feature type="domain" description="Pseudouridine synthase II N-terminal" evidence="4">
    <location>
        <begin position="33"/>
        <end position="181"/>
    </location>
</feature>
<dbReference type="GO" id="GO:1990481">
    <property type="term" value="P:mRNA pseudouridine synthesis"/>
    <property type="evidence" value="ECO:0007669"/>
    <property type="project" value="TreeGrafter"/>
</dbReference>
<keyword evidence="3 7" id="KW-0413">Isomerase</keyword>
<dbReference type="InterPro" id="IPR020103">
    <property type="entry name" value="PsdUridine_synth_cat_dom_sf"/>
</dbReference>
<dbReference type="SUPFAM" id="SSF88697">
    <property type="entry name" value="PUA domain-like"/>
    <property type="match status" value="1"/>
</dbReference>
<dbReference type="NCBIfam" id="TIGR00431">
    <property type="entry name" value="TruB"/>
    <property type="match status" value="1"/>
</dbReference>
<evidence type="ECO:0000313" key="7">
    <source>
        <dbReference type="EMBL" id="VAX03261.1"/>
    </source>
</evidence>
<dbReference type="GO" id="GO:0003723">
    <property type="term" value="F:RNA binding"/>
    <property type="evidence" value="ECO:0007669"/>
    <property type="project" value="InterPro"/>
</dbReference>
<dbReference type="HAMAP" id="MF_01080">
    <property type="entry name" value="TruB_bact"/>
    <property type="match status" value="1"/>
</dbReference>
<dbReference type="InterPro" id="IPR032819">
    <property type="entry name" value="TruB_C"/>
</dbReference>
<organism evidence="7">
    <name type="scientific">hydrothermal vent metagenome</name>
    <dbReference type="NCBI Taxonomy" id="652676"/>
    <lineage>
        <taxon>unclassified sequences</taxon>
        <taxon>metagenomes</taxon>
        <taxon>ecological metagenomes</taxon>
    </lineage>
</organism>
<dbReference type="GO" id="GO:0160148">
    <property type="term" value="F:tRNA pseudouridine(55) synthase activity"/>
    <property type="evidence" value="ECO:0007669"/>
    <property type="project" value="UniProtKB-EC"/>
</dbReference>
<protein>
    <recommendedName>
        <fullName evidence="1">tRNA pseudouridine(55) synthase</fullName>
        <ecNumber evidence="1">5.4.99.25</ecNumber>
    </recommendedName>
</protein>
<dbReference type="CDD" id="cd02573">
    <property type="entry name" value="PseudoU_synth_EcTruB"/>
    <property type="match status" value="1"/>
</dbReference>
<dbReference type="EC" id="5.4.99.25" evidence="1"/>
<gene>
    <name evidence="7" type="ORF">MNBD_GAMMA19-228</name>
</gene>
<dbReference type="CDD" id="cd21152">
    <property type="entry name" value="PUA_TruB_bacterial"/>
    <property type="match status" value="1"/>
</dbReference>
<dbReference type="InterPro" id="IPR036974">
    <property type="entry name" value="PUA_sf"/>
</dbReference>
<proteinExistence type="inferred from homology"/>
<dbReference type="AlphaFoldDB" id="A0A3B1ANH1"/>
<accession>A0A3B1ANH1</accession>
<evidence type="ECO:0000256" key="1">
    <source>
        <dbReference type="ARBA" id="ARBA00012787"/>
    </source>
</evidence>
<name>A0A3B1ANH1_9ZZZZ</name>
<evidence type="ECO:0000256" key="3">
    <source>
        <dbReference type="ARBA" id="ARBA00023235"/>
    </source>
</evidence>
<evidence type="ECO:0000256" key="2">
    <source>
        <dbReference type="ARBA" id="ARBA00022694"/>
    </source>
</evidence>
<dbReference type="SUPFAM" id="SSF55120">
    <property type="entry name" value="Pseudouridine synthase"/>
    <property type="match status" value="1"/>
</dbReference>
<dbReference type="EMBL" id="UOFV01000384">
    <property type="protein sequence ID" value="VAX03261.1"/>
    <property type="molecule type" value="Genomic_DNA"/>
</dbReference>
<dbReference type="InterPro" id="IPR002501">
    <property type="entry name" value="PsdUridine_synth_N"/>
</dbReference>
<sequence length="306" mass="33268">MARRRNRGRSVNGVLLLDKPTGITSNAALQIVKRLFNANKAGHTGSLDPLASGMLPICLGEATKISGFLLSADKEYRATCKLGATTDSGDADGEIRETRPVGELAVTQVQEVLESFLGQSQQIPPMHSAIKRGGQPLYKLAHQGIEVEREPRDITIHSLKLLRLDGDELELDVRCSKGTYIRVLAEDIGEALGCGAHVSALRRTGVGALDGHAMYTLEFLQAIVEQSGSHALDELLLPMESTLPDWPEVCLPEDASFYLCQGQAVFVPQLKDRGWVRLYASDKRFLGLGTVLDDGRVAPKRLLSTN</sequence>
<dbReference type="Pfam" id="PF01509">
    <property type="entry name" value="TruB_N"/>
    <property type="match status" value="1"/>
</dbReference>